<protein>
    <submittedName>
        <fullName evidence="1">Uncharacterized protein</fullName>
    </submittedName>
</protein>
<accession>A0A3Z8LDZ9</accession>
<evidence type="ECO:0000313" key="1">
    <source>
        <dbReference type="EMBL" id="EAK8193854.1"/>
    </source>
</evidence>
<gene>
    <name evidence="1" type="ORF">E7N58_06805</name>
</gene>
<sequence>MLKKLVNCLILGSLFTSSAFAGDFLAKVSNGALSDNSQGVKALNLDEMKQVKGGYQVLTSKLGNSEYIALAIPDNTTTYKQLVAIYTVTGDNTFSNTFLGYTVKRNIAISSSGKPYVLFNYGVALLDRQTGLHRVNSSEILNNNQVIKELTMKYKTQFESNLGGWTARARR</sequence>
<comment type="caution">
    <text evidence="1">The sequence shown here is derived from an EMBL/GenBank/DDBJ whole genome shotgun (WGS) entry which is preliminary data.</text>
</comment>
<dbReference type="Proteomes" id="UP000358933">
    <property type="component" value="Unassembled WGS sequence"/>
</dbReference>
<name>A0A3Z8LDZ9_CAMJU</name>
<dbReference type="AlphaFoldDB" id="A0A3Z8LDZ9"/>
<dbReference type="EMBL" id="AACJKW010000010">
    <property type="protein sequence ID" value="EAK8193854.1"/>
    <property type="molecule type" value="Genomic_DNA"/>
</dbReference>
<dbReference type="RefSeq" id="WP_002870295.1">
    <property type="nucleotide sequence ID" value="NZ_AP028332.1"/>
</dbReference>
<evidence type="ECO:0000313" key="2">
    <source>
        <dbReference type="Proteomes" id="UP000358933"/>
    </source>
</evidence>
<proteinExistence type="predicted"/>
<reference evidence="1 2" key="1">
    <citation type="submission" date="2019-04" db="EMBL/GenBank/DDBJ databases">
        <authorList>
            <person name="Ashton P.M."/>
            <person name="Dallman T."/>
            <person name="Nair S."/>
            <person name="De Pinna E."/>
            <person name="Peters T."/>
            <person name="Grant K."/>
        </authorList>
    </citation>
    <scope>NUCLEOTIDE SEQUENCE [LARGE SCALE GENOMIC DNA]</scope>
    <source>
        <strain evidence="1 2">OXC2299</strain>
    </source>
</reference>
<organism evidence="1 2">
    <name type="scientific">Campylobacter jejuni</name>
    <dbReference type="NCBI Taxonomy" id="197"/>
    <lineage>
        <taxon>Bacteria</taxon>
        <taxon>Pseudomonadati</taxon>
        <taxon>Campylobacterota</taxon>
        <taxon>Epsilonproteobacteria</taxon>
        <taxon>Campylobacterales</taxon>
        <taxon>Campylobacteraceae</taxon>
        <taxon>Campylobacter</taxon>
    </lineage>
</organism>